<feature type="domain" description="2Fe-2S ferredoxin-type" evidence="15">
    <location>
        <begin position="31"/>
        <end position="120"/>
    </location>
</feature>
<dbReference type="PANTHER" id="PTHR45444:SF3">
    <property type="entry name" value="XANTHINE DEHYDROGENASE"/>
    <property type="match status" value="1"/>
</dbReference>
<dbReference type="Pfam" id="PF00111">
    <property type="entry name" value="Fer2"/>
    <property type="match status" value="1"/>
</dbReference>
<dbReference type="InterPro" id="IPR036683">
    <property type="entry name" value="CO_DH_flav_C_dom_sf"/>
</dbReference>
<dbReference type="Gene3D" id="3.10.20.30">
    <property type="match status" value="1"/>
</dbReference>
<evidence type="ECO:0000259" key="15">
    <source>
        <dbReference type="PROSITE" id="PS51085"/>
    </source>
</evidence>
<keyword evidence="9 13" id="KW-0408">Iron</keyword>
<keyword evidence="6 13" id="KW-0479">Metal-binding</keyword>
<evidence type="ECO:0000256" key="7">
    <source>
        <dbReference type="ARBA" id="ARBA00022827"/>
    </source>
</evidence>
<evidence type="ECO:0000256" key="8">
    <source>
        <dbReference type="ARBA" id="ARBA00023002"/>
    </source>
</evidence>
<dbReference type="Gene3D" id="3.90.1170.50">
    <property type="entry name" value="Aldehyde oxidase/xanthine dehydrogenase, a/b hammerhead"/>
    <property type="match status" value="1"/>
</dbReference>
<feature type="binding site" evidence="13">
    <location>
        <position position="73"/>
    </location>
    <ligand>
        <name>[2Fe-2S] cluster</name>
        <dbReference type="ChEBI" id="CHEBI:190135"/>
        <label>1</label>
    </ligand>
</feature>
<evidence type="ECO:0000256" key="10">
    <source>
        <dbReference type="ARBA" id="ARBA00023014"/>
    </source>
</evidence>
<evidence type="ECO:0000313" key="17">
    <source>
        <dbReference type="EMBL" id="OHT12123.1"/>
    </source>
</evidence>
<keyword evidence="10 13" id="KW-0411">Iron-sulfur</keyword>
<dbReference type="GO" id="GO:0051537">
    <property type="term" value="F:2 iron, 2 sulfur cluster binding"/>
    <property type="evidence" value="ECO:0007669"/>
    <property type="project" value="UniProtKB-KW"/>
</dbReference>
<comment type="cofactor">
    <cofactor evidence="11">
        <name>[2Fe-2S] cluster</name>
        <dbReference type="ChEBI" id="CHEBI:190135"/>
    </cofactor>
</comment>
<evidence type="ECO:0000259" key="16">
    <source>
        <dbReference type="PROSITE" id="PS51387"/>
    </source>
</evidence>
<feature type="binding site" evidence="12">
    <location>
        <position position="879"/>
    </location>
    <ligand>
        <name>substrate</name>
    </ligand>
</feature>
<dbReference type="InterPro" id="IPR016166">
    <property type="entry name" value="FAD-bd_PCMH"/>
</dbReference>
<evidence type="ECO:0000256" key="11">
    <source>
        <dbReference type="ARBA" id="ARBA00034078"/>
    </source>
</evidence>
<feature type="binding site" evidence="12">
    <location>
        <position position="398"/>
    </location>
    <ligand>
        <name>FAD</name>
        <dbReference type="ChEBI" id="CHEBI:57692"/>
    </ligand>
</feature>
<dbReference type="CDD" id="cd00207">
    <property type="entry name" value="fer2"/>
    <property type="match status" value="1"/>
</dbReference>
<comment type="cofactor">
    <cofactor evidence="1 12">
        <name>FAD</name>
        <dbReference type="ChEBI" id="CHEBI:57692"/>
    </cofactor>
</comment>
<dbReference type="SUPFAM" id="SSF47741">
    <property type="entry name" value="CO dehydrogenase ISP C-domain like"/>
    <property type="match status" value="1"/>
</dbReference>
<sequence>MQVTIEYFIAFKRIEFKFVHTIRRFLAMVISSITFNLNGQRIELSEGEFNPSQTLAEFLRSDSIHLVGTKIACGEGGCGACTVVMSTKNKNGNIIHRAVNSCLILMIQIHLTTITTIEFLGNLRDGVSAIHDSFVKHHATQCGYCTPGFIMAAYAAFLNFNIHILGDDSDQKKKSENKENIEFDIEDTHQLDGNLCRCTGYRSIISALREFSNPENVSDESISFDETKLRKYNLNERIPVVPDYFDQLKDETVKINYKNSTFFIPSNTEELFRIKSECVDNDRYSKIIVGSTEISIDLSNKPIQSGQVYISTLHIEELSHVSIQQENNENYLFFGSNTPLNYILSFLKSKKDEFFNKTKELNRFANQLIQRIEQFCSNQIRNLASVVGNIAHGGAATDMSNFLLAMKALLVIKDVKSNETYIKEMNNDFYLSYRKTSLKNSEIITAIKVALPKENEFVSTFKQGRRREDDICIVSSTIFARINETSKIVDIRIAYSGMAAVPCRATDTEQFLIGKTFDLSNLHDSFAQINQQFVLNEETPGGLPQFRYDIAKGFILRFFHQTQRDRNLPFDQSAAEMIDSPPKKKFEIRGCNCKKEKENNKTSTSTNNTNTAGESESNSADKENDLKDGVRSEVGYPRHHLSAAQQTTGEAVYVDDMMVPQNTLHAAIVRSSIPHGRIISVDYSQALSISGVIAKIDKNDVIGPNFNGDIFTGEHVFADDEVHFVGQVIALIVAKDPRIAKEAAKLVKIEYEELPAVLSINQSIERRSFYPYNNQIKDGDVSQLQSLPLTKNKTSPNVTKDGEKIHVIEGETFINGQSHFYFETCSALVEYHEDDNLTVFTVTQNPSMVQNDISRLTGIPASKINVVIKRIGGAFGGKETRPAVVFNTTAIASFKLKRPVKTVLDRHEDMSTQGQRHPVLTKYKVGFDDTGKIDSIILDYYLDCGFSLDMSAGVSDRLLLHADSAYKIKNFLARGHLCRTNMITSTAFRGFGTPQAIVSMETIIKNISIYLGKTPEEIQFVNLYRVQQIIFQMHLLLLDQLVLILMEKLLKMHVSN</sequence>
<dbReference type="PROSITE" id="PS51085">
    <property type="entry name" value="2FE2S_FER_2"/>
    <property type="match status" value="1"/>
</dbReference>
<feature type="binding site" evidence="13">
    <location>
        <position position="145"/>
    </location>
    <ligand>
        <name>[2Fe-2S] cluster</name>
        <dbReference type="ChEBI" id="CHEBI:190135"/>
        <label>2</label>
    </ligand>
</feature>
<feature type="binding site" evidence="13">
    <location>
        <position position="875"/>
    </location>
    <ligand>
        <name>Mo-molybdopterin</name>
        <dbReference type="ChEBI" id="CHEBI:71302"/>
    </ligand>
    <ligandPart>
        <name>Mo</name>
        <dbReference type="ChEBI" id="CHEBI:28685"/>
    </ligandPart>
</feature>
<feature type="binding site" evidence="12">
    <location>
        <begin position="287"/>
        <end position="294"/>
    </location>
    <ligand>
        <name>FAD</name>
        <dbReference type="ChEBI" id="CHEBI:57692"/>
    </ligand>
</feature>
<name>A0A1J4KLM8_9EUKA</name>
<dbReference type="Pfam" id="PF03450">
    <property type="entry name" value="CO_deh_flav_C"/>
    <property type="match status" value="1"/>
</dbReference>
<dbReference type="GO" id="GO:0071949">
    <property type="term" value="F:FAD binding"/>
    <property type="evidence" value="ECO:0007669"/>
    <property type="project" value="InterPro"/>
</dbReference>
<dbReference type="Pfam" id="PF01799">
    <property type="entry name" value="Fer2_2"/>
    <property type="match status" value="1"/>
</dbReference>
<accession>A0A1J4KLM8</accession>
<dbReference type="GeneID" id="94826206"/>
<dbReference type="InterPro" id="IPR036010">
    <property type="entry name" value="2Fe-2S_ferredoxin-like_sf"/>
</dbReference>
<dbReference type="RefSeq" id="XP_068365259.1">
    <property type="nucleotide sequence ID" value="XM_068491502.1"/>
</dbReference>
<organism evidence="17 18">
    <name type="scientific">Tritrichomonas foetus</name>
    <dbReference type="NCBI Taxonomy" id="1144522"/>
    <lineage>
        <taxon>Eukaryota</taxon>
        <taxon>Metamonada</taxon>
        <taxon>Parabasalia</taxon>
        <taxon>Tritrichomonadida</taxon>
        <taxon>Tritrichomonadidae</taxon>
        <taxon>Tritrichomonas</taxon>
    </lineage>
</organism>
<dbReference type="SUPFAM" id="SSF55447">
    <property type="entry name" value="CO dehydrogenase flavoprotein C-terminal domain-like"/>
    <property type="match status" value="1"/>
</dbReference>
<dbReference type="Pfam" id="PF02738">
    <property type="entry name" value="MoCoBD_1"/>
    <property type="match status" value="1"/>
</dbReference>
<dbReference type="Gene3D" id="3.30.465.10">
    <property type="match status" value="1"/>
</dbReference>
<feature type="binding site" evidence="13">
    <location>
        <position position="78"/>
    </location>
    <ligand>
        <name>[2Fe-2S] cluster</name>
        <dbReference type="ChEBI" id="CHEBI:190135"/>
        <label>1</label>
    </ligand>
</feature>
<dbReference type="InterPro" id="IPR001041">
    <property type="entry name" value="2Fe-2S_ferredoxin-type"/>
</dbReference>
<dbReference type="SMART" id="SM01092">
    <property type="entry name" value="CO_deh_flav_C"/>
    <property type="match status" value="1"/>
</dbReference>
<dbReference type="PROSITE" id="PS00197">
    <property type="entry name" value="2FE2S_FER_1"/>
    <property type="match status" value="1"/>
</dbReference>
<dbReference type="Gene3D" id="3.30.365.10">
    <property type="entry name" value="Aldehyde oxidase/xanthine dehydrogenase, molybdopterin binding domain"/>
    <property type="match status" value="2"/>
</dbReference>
<dbReference type="InterPro" id="IPR002888">
    <property type="entry name" value="2Fe-2S-bd"/>
</dbReference>
<dbReference type="SUPFAM" id="SSF56003">
    <property type="entry name" value="Molybdenum cofactor-binding domain"/>
    <property type="match status" value="1"/>
</dbReference>
<evidence type="ECO:0000313" key="18">
    <source>
        <dbReference type="Proteomes" id="UP000179807"/>
    </source>
</evidence>
<evidence type="ECO:0000256" key="4">
    <source>
        <dbReference type="ARBA" id="ARBA00022630"/>
    </source>
</evidence>
<dbReference type="InterPro" id="IPR012675">
    <property type="entry name" value="Beta-grasp_dom_sf"/>
</dbReference>
<dbReference type="OrthoDB" id="8300278at2759"/>
<dbReference type="PROSITE" id="PS51387">
    <property type="entry name" value="FAD_PCMH"/>
    <property type="match status" value="1"/>
</dbReference>
<evidence type="ECO:0000256" key="1">
    <source>
        <dbReference type="ARBA" id="ARBA00001974"/>
    </source>
</evidence>
<dbReference type="SUPFAM" id="SSF54292">
    <property type="entry name" value="2Fe-2S ferredoxin-like"/>
    <property type="match status" value="1"/>
</dbReference>
<dbReference type="SUPFAM" id="SSF54665">
    <property type="entry name" value="CO dehydrogenase molybdoprotein N-domain-like"/>
    <property type="match status" value="1"/>
</dbReference>
<evidence type="ECO:0000256" key="3">
    <source>
        <dbReference type="ARBA" id="ARBA00022505"/>
    </source>
</evidence>
<gene>
    <name evidence="17" type="primary">xdh</name>
    <name evidence="17" type="ORF">TRFO_03761</name>
</gene>
<dbReference type="PANTHER" id="PTHR45444">
    <property type="entry name" value="XANTHINE DEHYDROGENASE"/>
    <property type="match status" value="1"/>
</dbReference>
<dbReference type="AlphaFoldDB" id="A0A1J4KLM8"/>
<keyword evidence="8" id="KW-0560">Oxidoreductase</keyword>
<feature type="binding site" evidence="12">
    <location>
        <position position="462"/>
    </location>
    <ligand>
        <name>FAD</name>
        <dbReference type="ChEBI" id="CHEBI:57692"/>
    </ligand>
</feature>
<evidence type="ECO:0000256" key="2">
    <source>
        <dbReference type="ARBA" id="ARBA00006849"/>
    </source>
</evidence>
<keyword evidence="18" id="KW-1185">Reference proteome</keyword>
<dbReference type="InterPro" id="IPR006058">
    <property type="entry name" value="2Fe2S_fd_BS"/>
</dbReference>
<protein>
    <submittedName>
        <fullName evidence="17">Xanthine dehydrogenase</fullName>
    </submittedName>
</protein>
<evidence type="ECO:0000256" key="14">
    <source>
        <dbReference type="SAM" id="MobiDB-lite"/>
    </source>
</evidence>
<dbReference type="InterPro" id="IPR016167">
    <property type="entry name" value="FAD-bd_PCMH_sub1"/>
</dbReference>
<evidence type="ECO:0000256" key="6">
    <source>
        <dbReference type="ARBA" id="ARBA00022723"/>
    </source>
</evidence>
<dbReference type="InterPro" id="IPR000674">
    <property type="entry name" value="Ald_Oxase/Xan_DH_a/b"/>
</dbReference>
<comment type="cofactor">
    <cofactor evidence="13">
        <name>Mo-molybdopterin</name>
        <dbReference type="ChEBI" id="CHEBI:71302"/>
    </cofactor>
    <text evidence="13">Binds 1 Mo-molybdopterin (Mo-MPT) cofactor per subunit.</text>
</comment>
<keyword evidence="4" id="KW-0285">Flavoprotein</keyword>
<dbReference type="Proteomes" id="UP000179807">
    <property type="component" value="Unassembled WGS sequence"/>
</dbReference>
<dbReference type="SMART" id="SM01008">
    <property type="entry name" value="Ald_Xan_dh_C"/>
    <property type="match status" value="1"/>
</dbReference>
<feature type="binding site" evidence="12">
    <location>
        <position position="957"/>
    </location>
    <ligand>
        <name>substrate</name>
    </ligand>
</feature>
<reference evidence="17" key="1">
    <citation type="submission" date="2016-10" db="EMBL/GenBank/DDBJ databases">
        <authorList>
            <person name="Benchimol M."/>
            <person name="Almeida L.G."/>
            <person name="Vasconcelos A.T."/>
            <person name="Perreira-Neves A."/>
            <person name="Rosa I.A."/>
            <person name="Tasca T."/>
            <person name="Bogo M.R."/>
            <person name="de Souza W."/>
        </authorList>
    </citation>
    <scope>NUCLEOTIDE SEQUENCE [LARGE SCALE GENOMIC DNA]</scope>
    <source>
        <strain evidence="17">K</strain>
    </source>
</reference>
<dbReference type="InterPro" id="IPR002346">
    <property type="entry name" value="Mopterin_DH_FAD-bd"/>
</dbReference>
<feature type="binding site" evidence="13">
    <location>
        <position position="989"/>
    </location>
    <ligand>
        <name>Mo-molybdopterin</name>
        <dbReference type="ChEBI" id="CHEBI:71302"/>
    </ligand>
    <ligandPart>
        <name>Mo</name>
        <dbReference type="ChEBI" id="CHEBI:28685"/>
    </ligandPart>
</feature>
<dbReference type="Pfam" id="PF01315">
    <property type="entry name" value="Ald_Xan_dh_C"/>
    <property type="match status" value="1"/>
</dbReference>
<evidence type="ECO:0000256" key="9">
    <source>
        <dbReference type="ARBA" id="ARBA00023004"/>
    </source>
</evidence>
<dbReference type="InterPro" id="IPR016169">
    <property type="entry name" value="FAD-bd_PCMH_sub2"/>
</dbReference>
<keyword evidence="5 13" id="KW-0001">2Fe-2S</keyword>
<feature type="binding site" evidence="12">
    <location>
        <position position="991"/>
    </location>
    <ligand>
        <name>substrate</name>
    </ligand>
</feature>
<dbReference type="InterPro" id="IPR016208">
    <property type="entry name" value="Ald_Oxase/xanthine_DH-like"/>
</dbReference>
<keyword evidence="3 13" id="KW-0500">Molybdenum</keyword>
<feature type="binding site" evidence="12">
    <location>
        <begin position="385"/>
        <end position="389"/>
    </location>
    <ligand>
        <name>FAD</name>
        <dbReference type="ChEBI" id="CHEBI:57692"/>
    </ligand>
</feature>
<feature type="binding site" evidence="13">
    <location>
        <position position="81"/>
    </location>
    <ligand>
        <name>[2Fe-2S] cluster</name>
        <dbReference type="ChEBI" id="CHEBI:190135"/>
        <label>1</label>
    </ligand>
</feature>
<comment type="caution">
    <text evidence="17">The sequence shown here is derived from an EMBL/GenBank/DDBJ whole genome shotgun (WGS) entry which is preliminary data.</text>
</comment>
<dbReference type="InterPro" id="IPR008274">
    <property type="entry name" value="AldOxase/xan_DH_MoCoBD1"/>
</dbReference>
<dbReference type="SUPFAM" id="SSF56176">
    <property type="entry name" value="FAD-binding/transporter-associated domain-like"/>
    <property type="match status" value="1"/>
</dbReference>
<evidence type="ECO:0000256" key="12">
    <source>
        <dbReference type="PIRSR" id="PIRSR000127-2"/>
    </source>
</evidence>
<feature type="binding site" evidence="13">
    <location>
        <position position="102"/>
    </location>
    <ligand>
        <name>[2Fe-2S] cluster</name>
        <dbReference type="ChEBI" id="CHEBI:190135"/>
        <label>1</label>
    </ligand>
</feature>
<evidence type="ECO:0000256" key="13">
    <source>
        <dbReference type="PIRSR" id="PIRSR000127-3"/>
    </source>
</evidence>
<feature type="compositionally biased region" description="Low complexity" evidence="14">
    <location>
        <begin position="601"/>
        <end position="618"/>
    </location>
</feature>
<dbReference type="Gene3D" id="1.10.150.120">
    <property type="entry name" value="[2Fe-2S]-binding domain"/>
    <property type="match status" value="1"/>
</dbReference>
<dbReference type="GO" id="GO:0005506">
    <property type="term" value="F:iron ion binding"/>
    <property type="evidence" value="ECO:0007669"/>
    <property type="project" value="InterPro"/>
</dbReference>
<proteinExistence type="inferred from homology"/>
<keyword evidence="7 12" id="KW-0274">FAD</keyword>
<dbReference type="Pfam" id="PF00941">
    <property type="entry name" value="FAD_binding_5"/>
    <property type="match status" value="1"/>
</dbReference>
<feature type="region of interest" description="Disordered" evidence="14">
    <location>
        <begin position="597"/>
        <end position="625"/>
    </location>
</feature>
<dbReference type="InterPro" id="IPR037165">
    <property type="entry name" value="AldOxase/xan_DH_Mopterin-bd_sf"/>
</dbReference>
<feature type="domain" description="FAD-binding PCMH-type" evidence="16">
    <location>
        <begin position="255"/>
        <end position="454"/>
    </location>
</feature>
<evidence type="ECO:0000256" key="5">
    <source>
        <dbReference type="ARBA" id="ARBA00022714"/>
    </source>
</evidence>
<dbReference type="InterPro" id="IPR036856">
    <property type="entry name" value="Ald_Oxase/Xan_DH_a/b_sf"/>
</dbReference>
<dbReference type="InterPro" id="IPR005107">
    <property type="entry name" value="CO_DH_flav_C"/>
</dbReference>
<feature type="binding site" evidence="13">
    <location>
        <position position="196"/>
    </location>
    <ligand>
        <name>[2Fe-2S] cluster</name>
        <dbReference type="ChEBI" id="CHEBI:190135"/>
        <label>2</label>
    </ligand>
</feature>
<comment type="cofactor">
    <cofactor evidence="13">
        <name>[2Fe-2S] cluster</name>
        <dbReference type="ChEBI" id="CHEBI:190135"/>
    </cofactor>
    <text evidence="13">Binds 2 [2Fe-2S] clusters.</text>
</comment>
<dbReference type="EMBL" id="MLAK01000571">
    <property type="protein sequence ID" value="OHT12123.1"/>
    <property type="molecule type" value="Genomic_DNA"/>
</dbReference>
<dbReference type="PIRSF" id="PIRSF000127">
    <property type="entry name" value="Xanthine_DH"/>
    <property type="match status" value="1"/>
</dbReference>
<feature type="binding site" evidence="12">
    <location>
        <position position="375"/>
    </location>
    <ligand>
        <name>FAD</name>
        <dbReference type="ChEBI" id="CHEBI:57692"/>
    </ligand>
</feature>
<feature type="binding site" evidence="13">
    <location>
        <position position="142"/>
    </location>
    <ligand>
        <name>[2Fe-2S] cluster</name>
        <dbReference type="ChEBI" id="CHEBI:190135"/>
        <label>2</label>
    </ligand>
</feature>
<dbReference type="VEuPathDB" id="TrichDB:TRFO_03761"/>
<comment type="similarity">
    <text evidence="2">Belongs to the xanthine dehydrogenase family.</text>
</comment>
<feature type="binding site" evidence="13">
    <location>
        <position position="844"/>
    </location>
    <ligand>
        <name>Mo-molybdopterin</name>
        <dbReference type="ChEBI" id="CHEBI:71302"/>
    </ligand>
    <ligandPart>
        <name>Mo</name>
        <dbReference type="ChEBI" id="CHEBI:28685"/>
    </ligandPart>
</feature>
<dbReference type="FunFam" id="3.30.365.10:FF:000001">
    <property type="entry name" value="Xanthine dehydrogenase oxidase"/>
    <property type="match status" value="1"/>
</dbReference>
<dbReference type="InterPro" id="IPR036884">
    <property type="entry name" value="2Fe-2S-bd_dom_sf"/>
</dbReference>
<dbReference type="Gene3D" id="3.30.43.10">
    <property type="entry name" value="Uridine Diphospho-n-acetylenolpyruvylglucosamine Reductase, domain 2"/>
    <property type="match status" value="1"/>
</dbReference>
<dbReference type="Gene3D" id="3.30.390.50">
    <property type="entry name" value="CO dehydrogenase flavoprotein, C-terminal domain"/>
    <property type="match status" value="1"/>
</dbReference>
<dbReference type="InterPro" id="IPR036318">
    <property type="entry name" value="FAD-bd_PCMH-like_sf"/>
</dbReference>
<dbReference type="GO" id="GO:0016491">
    <property type="term" value="F:oxidoreductase activity"/>
    <property type="evidence" value="ECO:0007669"/>
    <property type="project" value="UniProtKB-KW"/>
</dbReference>
<feature type="binding site" evidence="13">
    <location>
        <position position="198"/>
    </location>
    <ligand>
        <name>[2Fe-2S] cluster</name>
        <dbReference type="ChEBI" id="CHEBI:190135"/>
        <label>2</label>
    </ligand>
</feature>